<proteinExistence type="predicted"/>
<keyword evidence="1" id="KW-1133">Transmembrane helix</keyword>
<dbReference type="Pfam" id="PF19650">
    <property type="entry name" value="DUF6153"/>
    <property type="match status" value="1"/>
</dbReference>
<keyword evidence="1" id="KW-0812">Transmembrane</keyword>
<dbReference type="InterPro" id="IPR046151">
    <property type="entry name" value="DUF6153"/>
</dbReference>
<name>A0ABN2LG59_9MICO</name>
<feature type="transmembrane region" description="Helical" evidence="1">
    <location>
        <begin position="76"/>
        <end position="94"/>
    </location>
</feature>
<evidence type="ECO:0000313" key="3">
    <source>
        <dbReference type="Proteomes" id="UP001500851"/>
    </source>
</evidence>
<gene>
    <name evidence="2" type="ORF">GCM10009768_15660</name>
</gene>
<comment type="caution">
    <text evidence="2">The sequence shown here is derived from an EMBL/GenBank/DDBJ whole genome shotgun (WGS) entry which is preliminary data.</text>
</comment>
<dbReference type="Proteomes" id="UP001500851">
    <property type="component" value="Unassembled WGS sequence"/>
</dbReference>
<keyword evidence="1" id="KW-0472">Membrane</keyword>
<organism evidence="2 3">
    <name type="scientific">Leucobacter iarius</name>
    <dbReference type="NCBI Taxonomy" id="333963"/>
    <lineage>
        <taxon>Bacteria</taxon>
        <taxon>Bacillati</taxon>
        <taxon>Actinomycetota</taxon>
        <taxon>Actinomycetes</taxon>
        <taxon>Micrococcales</taxon>
        <taxon>Microbacteriaceae</taxon>
        <taxon>Leucobacter</taxon>
    </lineage>
</organism>
<evidence type="ECO:0000313" key="2">
    <source>
        <dbReference type="EMBL" id="GAA1787515.1"/>
    </source>
</evidence>
<accession>A0ABN2LG59</accession>
<protein>
    <recommendedName>
        <fullName evidence="4">MYXO-CTERM domain-containing protein</fullName>
    </recommendedName>
</protein>
<dbReference type="EMBL" id="BAAAOB010000001">
    <property type="protein sequence ID" value="GAA1787515.1"/>
    <property type="molecule type" value="Genomic_DNA"/>
</dbReference>
<sequence>MRRAILAFAVVATVLAGLLGMHVLELHGTSAAGHDAGATMTTHSEAGVTTNAGAASADGAASPSEMGGMGGMGDSGMAMVCVLALLLAALAVHLRRRSVLRAAARPAGGARRRSLRLLLARIPDPPTPLLLGISRT</sequence>
<evidence type="ECO:0008006" key="4">
    <source>
        <dbReference type="Google" id="ProtNLM"/>
    </source>
</evidence>
<keyword evidence="3" id="KW-1185">Reference proteome</keyword>
<reference evidence="2 3" key="1">
    <citation type="journal article" date="2019" name="Int. J. Syst. Evol. Microbiol.">
        <title>The Global Catalogue of Microorganisms (GCM) 10K type strain sequencing project: providing services to taxonomists for standard genome sequencing and annotation.</title>
        <authorList>
            <consortium name="The Broad Institute Genomics Platform"/>
            <consortium name="The Broad Institute Genome Sequencing Center for Infectious Disease"/>
            <person name="Wu L."/>
            <person name="Ma J."/>
        </authorList>
    </citation>
    <scope>NUCLEOTIDE SEQUENCE [LARGE SCALE GENOMIC DNA]</scope>
    <source>
        <strain evidence="2 3">JCM 14736</strain>
    </source>
</reference>
<evidence type="ECO:0000256" key="1">
    <source>
        <dbReference type="SAM" id="Phobius"/>
    </source>
</evidence>